<evidence type="ECO:0000256" key="1">
    <source>
        <dbReference type="ARBA" id="ARBA00010954"/>
    </source>
</evidence>
<organism evidence="3 4">
    <name type="scientific">Aureobasidium subglaciale (strain EXF-2481)</name>
    <name type="common">Aureobasidium pullulans var. subglaciale</name>
    <dbReference type="NCBI Taxonomy" id="1043005"/>
    <lineage>
        <taxon>Eukaryota</taxon>
        <taxon>Fungi</taxon>
        <taxon>Dikarya</taxon>
        <taxon>Ascomycota</taxon>
        <taxon>Pezizomycotina</taxon>
        <taxon>Dothideomycetes</taxon>
        <taxon>Dothideomycetidae</taxon>
        <taxon>Dothideales</taxon>
        <taxon>Saccotheciaceae</taxon>
        <taxon>Aureobasidium</taxon>
    </lineage>
</organism>
<feature type="compositionally biased region" description="Polar residues" evidence="2">
    <location>
        <begin position="40"/>
        <end position="51"/>
    </location>
</feature>
<dbReference type="AlphaFoldDB" id="A0A074ZQ23"/>
<keyword evidence="4" id="KW-1185">Reference proteome</keyword>
<dbReference type="PANTHER" id="PTHR12832">
    <property type="entry name" value="TESTIS-SPECIFIC PROTEIN PBS13 T-COMPLEX 11"/>
    <property type="match status" value="1"/>
</dbReference>
<dbReference type="EMBL" id="KL584749">
    <property type="protein sequence ID" value="KER00407.1"/>
    <property type="molecule type" value="Genomic_DNA"/>
</dbReference>
<dbReference type="OMA" id="CAPMRDV"/>
<dbReference type="InterPro" id="IPR008862">
    <property type="entry name" value="Tcp11"/>
</dbReference>
<reference evidence="3 4" key="1">
    <citation type="journal article" date="2014" name="BMC Genomics">
        <title>Genome sequencing of four Aureobasidium pullulans varieties: biotechnological potential, stress tolerance, and description of new species.</title>
        <authorList>
            <person name="Gostin Ar C."/>
            <person name="Ohm R.A."/>
            <person name="Kogej T."/>
            <person name="Sonjak S."/>
            <person name="Turk M."/>
            <person name="Zajc J."/>
            <person name="Zalar P."/>
            <person name="Grube M."/>
            <person name="Sun H."/>
            <person name="Han J."/>
            <person name="Sharma A."/>
            <person name="Chiniquy J."/>
            <person name="Ngan C.Y."/>
            <person name="Lipzen A."/>
            <person name="Barry K."/>
            <person name="Grigoriev I.V."/>
            <person name="Gunde-Cimerman N."/>
        </authorList>
    </citation>
    <scope>NUCLEOTIDE SEQUENCE [LARGE SCALE GENOMIC DNA]</scope>
    <source>
        <strain evidence="3 4">EXF-2481</strain>
    </source>
</reference>
<accession>A0A074ZQ23</accession>
<protein>
    <submittedName>
        <fullName evidence="3">Uncharacterized protein</fullName>
    </submittedName>
</protein>
<comment type="similarity">
    <text evidence="1">Belongs to the TCP11 family.</text>
</comment>
<dbReference type="Proteomes" id="UP000030641">
    <property type="component" value="Unassembled WGS sequence"/>
</dbReference>
<dbReference type="Pfam" id="PF05794">
    <property type="entry name" value="Tcp11"/>
    <property type="match status" value="1"/>
</dbReference>
<dbReference type="GO" id="GO:0010737">
    <property type="term" value="P:protein kinase A signaling"/>
    <property type="evidence" value="ECO:0007669"/>
    <property type="project" value="TreeGrafter"/>
</dbReference>
<gene>
    <name evidence="3" type="ORF">AUEXF2481DRAFT_133326</name>
</gene>
<evidence type="ECO:0000313" key="3">
    <source>
        <dbReference type="EMBL" id="KER00407.1"/>
    </source>
</evidence>
<dbReference type="RefSeq" id="XP_013348908.1">
    <property type="nucleotide sequence ID" value="XM_013493454.1"/>
</dbReference>
<name>A0A074ZQ23_AURSE</name>
<feature type="region of interest" description="Disordered" evidence="2">
    <location>
        <begin position="603"/>
        <end position="653"/>
    </location>
</feature>
<evidence type="ECO:0000256" key="2">
    <source>
        <dbReference type="SAM" id="MobiDB-lite"/>
    </source>
</evidence>
<dbReference type="OrthoDB" id="276323at2759"/>
<evidence type="ECO:0000313" key="4">
    <source>
        <dbReference type="Proteomes" id="UP000030641"/>
    </source>
</evidence>
<feature type="compositionally biased region" description="Polar residues" evidence="2">
    <location>
        <begin position="613"/>
        <end position="653"/>
    </location>
</feature>
<dbReference type="GeneID" id="25362033"/>
<sequence>MEGNGGRSGRRNDSISSIMSLGADNNSSSWTDDNNSNDTPATQRSSRAENTQMHELDHETSVHMISQFSPEDASYTDASSNIDTESDIDMLDPSELRHHILELLDELPATCAIDFATPYQRAAMLPPVTQDSLCELDVGRIINNPKLRHDVNFDRELHFRPNLDGSRGKLKLKSADEYWKALLAELVIYKAVGERLRECKSADELEYYTFMIKTNQMRLPGVFSTIYEILKTLVPDRDQAIVAERLDVDMIMQQICKGVFNLLDLAQWLASILKAHCAPMRDEWIDSMLEQTTRGVNQEDQNAIVTGLRQTLAILEAMKLDVANHQIRHLRSLLIDDTVNFQQKYHLHKIAANRFKLESARSWFKQEESLFSNRALGLAPLEIFSSAVLRSLLSQDPSSRFPETFHLDAERLRILRSDLHSLVQMDMCCNAFDILIKDKIDDNTRLAARKSLQANIADIIGESRLYLENLENISAQIVRLVLQLEGATAAFDSDMMSIVEHHLRAELPFSSSAFGVKLEELFSAQFPRLRNAINSSTRHNLLALHDAMLPPTQPAGKCVSQKVISEPPMDEVLKRVTHLAVLHWHVWAAIVYDVQGEGCLQPLSSAGNEPDTSEMNANATSSSPLALSPEMKSQSGSFTQPSGPSITNSRSQK</sequence>
<dbReference type="STRING" id="1043005.A0A074ZQ23"/>
<feature type="region of interest" description="Disordered" evidence="2">
    <location>
        <begin position="1"/>
        <end position="51"/>
    </location>
</feature>
<dbReference type="HOGENOM" id="CLU_016970_2_1_1"/>
<feature type="compositionally biased region" description="Low complexity" evidence="2">
    <location>
        <begin position="14"/>
        <end position="39"/>
    </location>
</feature>
<dbReference type="InParanoid" id="A0A074ZQ23"/>
<proteinExistence type="inferred from homology"/>
<dbReference type="PANTHER" id="PTHR12832:SF11">
    <property type="entry name" value="LD23868P"/>
    <property type="match status" value="1"/>
</dbReference>